<evidence type="ECO:0000256" key="2">
    <source>
        <dbReference type="ARBA" id="ARBA00022857"/>
    </source>
</evidence>
<comment type="caution">
    <text evidence="5">The sequence shown here is derived from an EMBL/GenBank/DDBJ whole genome shotgun (WGS) entry which is preliminary data.</text>
</comment>
<dbReference type="PANTHER" id="PTHR47706:SF4">
    <property type="entry name" value="NMRA-LIKE DOMAIN-CONTAINING PROTEIN"/>
    <property type="match status" value="1"/>
</dbReference>
<evidence type="ECO:0000313" key="6">
    <source>
        <dbReference type="Proteomes" id="UP000654918"/>
    </source>
</evidence>
<keyword evidence="2" id="KW-0521">NADP</keyword>
<evidence type="ECO:0000256" key="1">
    <source>
        <dbReference type="ARBA" id="ARBA00005725"/>
    </source>
</evidence>
<dbReference type="Proteomes" id="UP000654918">
    <property type="component" value="Unassembled WGS sequence"/>
</dbReference>
<dbReference type="EMBL" id="WIGO01000707">
    <property type="protein sequence ID" value="KAF6806057.1"/>
    <property type="molecule type" value="Genomic_DNA"/>
</dbReference>
<keyword evidence="3" id="KW-0560">Oxidoreductase</keyword>
<dbReference type="AlphaFoldDB" id="A0A8H6MR41"/>
<protein>
    <submittedName>
        <fullName evidence="5">NmrA-like family protein</fullName>
    </submittedName>
</protein>
<feature type="domain" description="NmrA-like" evidence="4">
    <location>
        <begin position="4"/>
        <end position="240"/>
    </location>
</feature>
<evidence type="ECO:0000259" key="4">
    <source>
        <dbReference type="Pfam" id="PF05368"/>
    </source>
</evidence>
<dbReference type="SUPFAM" id="SSF51735">
    <property type="entry name" value="NAD(P)-binding Rossmann-fold domains"/>
    <property type="match status" value="1"/>
</dbReference>
<dbReference type="InterPro" id="IPR036291">
    <property type="entry name" value="NAD(P)-bd_dom_sf"/>
</dbReference>
<name>A0A8H6MR41_9PEZI</name>
<proteinExistence type="inferred from homology"/>
<dbReference type="GO" id="GO:0016491">
    <property type="term" value="F:oxidoreductase activity"/>
    <property type="evidence" value="ECO:0007669"/>
    <property type="project" value="UniProtKB-KW"/>
</dbReference>
<dbReference type="PANTHER" id="PTHR47706">
    <property type="entry name" value="NMRA-LIKE FAMILY PROTEIN"/>
    <property type="match status" value="1"/>
</dbReference>
<gene>
    <name evidence="5" type="ORF">CPLU01_15934</name>
</gene>
<evidence type="ECO:0000313" key="5">
    <source>
        <dbReference type="EMBL" id="KAF6806057.1"/>
    </source>
</evidence>
<evidence type="ECO:0000256" key="3">
    <source>
        <dbReference type="ARBA" id="ARBA00023002"/>
    </source>
</evidence>
<dbReference type="Gene3D" id="3.40.50.720">
    <property type="entry name" value="NAD(P)-binding Rossmann-like Domain"/>
    <property type="match status" value="1"/>
</dbReference>
<dbReference type="Gene3D" id="3.90.25.10">
    <property type="entry name" value="UDP-galactose 4-epimerase, domain 1"/>
    <property type="match status" value="1"/>
</dbReference>
<accession>A0A8H6MR41</accession>
<dbReference type="Pfam" id="PF05368">
    <property type="entry name" value="NmrA"/>
    <property type="match status" value="1"/>
</dbReference>
<dbReference type="InterPro" id="IPR051609">
    <property type="entry name" value="NmrA/Isoflavone_reductase-like"/>
</dbReference>
<comment type="similarity">
    <text evidence="1">Belongs to the NmrA-type oxidoreductase family. Isoflavone reductase subfamily.</text>
</comment>
<dbReference type="InterPro" id="IPR008030">
    <property type="entry name" value="NmrA-like"/>
</dbReference>
<sequence length="313" mass="34504">MSFTIAIAGGTGSLGRAIAEAILSTGIFRLIILSRKFDASIQESLDVPVIPVDYTRVDQVAKVLEEHNVHTLVSVVNPTPGPQTEFVLIEAAEKVPSTKRFIPSIWGSPESSCMTNMLRHGHLFPLAQTKLEILDRLESSPLEWTAWYFGLYAEFLAQRPSSFPIILDLENHQAVVPGSGDVPITVASKPDVARFVTASLSLPSWRRETYLIGDKFTPNQAVEVAEGIRGTKFKVTHDSLDALKAGKTTELPNQTVMSAFIPREALLGIVSFFMTLFESGALDFQDVDTINEEFPDLKPKSIKELMSEGWGRE</sequence>
<reference evidence="5" key="1">
    <citation type="journal article" date="2020" name="Phytopathology">
        <title>Genome Sequence Resources of Colletotrichum truncatum, C. plurivorum, C. musicola, and C. sojae: Four Species Pathogenic to Soybean (Glycine max).</title>
        <authorList>
            <person name="Rogerio F."/>
            <person name="Boufleur T.R."/>
            <person name="Ciampi-Guillardi M."/>
            <person name="Sukno S.A."/>
            <person name="Thon M.R."/>
            <person name="Massola Junior N.S."/>
            <person name="Baroncelli R."/>
        </authorList>
    </citation>
    <scope>NUCLEOTIDE SEQUENCE</scope>
    <source>
        <strain evidence="5">LFN00145</strain>
    </source>
</reference>
<organism evidence="5 6">
    <name type="scientific">Colletotrichum plurivorum</name>
    <dbReference type="NCBI Taxonomy" id="2175906"/>
    <lineage>
        <taxon>Eukaryota</taxon>
        <taxon>Fungi</taxon>
        <taxon>Dikarya</taxon>
        <taxon>Ascomycota</taxon>
        <taxon>Pezizomycotina</taxon>
        <taxon>Sordariomycetes</taxon>
        <taxon>Hypocreomycetidae</taxon>
        <taxon>Glomerellales</taxon>
        <taxon>Glomerellaceae</taxon>
        <taxon>Colletotrichum</taxon>
        <taxon>Colletotrichum orchidearum species complex</taxon>
    </lineage>
</organism>
<keyword evidence="6" id="KW-1185">Reference proteome</keyword>